<proteinExistence type="inferred from homology"/>
<dbReference type="GO" id="GO:0006633">
    <property type="term" value="P:fatty acid biosynthetic process"/>
    <property type="evidence" value="ECO:0007669"/>
    <property type="project" value="TreeGrafter"/>
</dbReference>
<dbReference type="Gene3D" id="3.40.50.12780">
    <property type="entry name" value="N-terminal domain of ligase-like"/>
    <property type="match status" value="1"/>
</dbReference>
<dbReference type="GO" id="GO:0005524">
    <property type="term" value="F:ATP binding"/>
    <property type="evidence" value="ECO:0007669"/>
    <property type="project" value="UniProtKB-KW"/>
</dbReference>
<feature type="domain" description="AMP-binding enzyme C-terminal" evidence="8">
    <location>
        <begin position="475"/>
        <end position="552"/>
    </location>
</feature>
<sequence length="570" mass="60890">MQGRRLSSGDITPEMRMARDTAARPTYEQALADFSIERGQRQLHGDLQTGINACVECCDRHCGRNALALRWVDAHGALHRYTFEDLREASARVAQVLAAQGIGKGDVVAGLLPRTPDLLATILGTWRVGAVYQPLFTAFGPKAIETRLNTGRTALVVTDSANRSKLDEVDGCPQVATILASGQALRAGDIDWSAHSADARPDFAPVMLRGDALMALLSTSGTTGSPKGVPVPLRALLAFASYMQLAVDLRADDVFWNIADPGWAYGLYYAVIGPLLLGQATTFSEAGFSVQGLNDIVARLGVTNLAGSPTAYRQIIAAGPEASAAINGKLRVVSSAGEPLNPEIARWFAAHLGTTVLDHYGQTETGMVVNNHHALGHAVRPGSSGVAMPGYRVAVLDDAGNELPPRTPGILAVDLRQSPIMWFAGYYGADTPALGDRYYLTGDSVECEDDGSISFIGRSDDLITSSGYRIGPFDVESVLMEHPAVAETAVIGVPDPERTEIVKAFVILRAGFSGSDALAQELQQHVRRRLSAHAYPRQVAFVAELPKTPSGKLQRFLLRKAEIEKQAAAG</sequence>
<evidence type="ECO:0000259" key="8">
    <source>
        <dbReference type="Pfam" id="PF13193"/>
    </source>
</evidence>
<dbReference type="EMBL" id="JAPDRN010000057">
    <property type="protein sequence ID" value="KAJ9631387.1"/>
    <property type="molecule type" value="Genomic_DNA"/>
</dbReference>
<reference evidence="9" key="1">
    <citation type="submission" date="2022-10" db="EMBL/GenBank/DDBJ databases">
        <title>Culturing micro-colonial fungi from biological soil crusts in the Mojave desert and describing Neophaeococcomyces mojavensis, and introducing the new genera and species Taxawa tesnikishii.</title>
        <authorList>
            <person name="Kurbessoian T."/>
            <person name="Stajich J.E."/>
        </authorList>
    </citation>
    <scope>NUCLEOTIDE SEQUENCE</scope>
    <source>
        <strain evidence="9">TK_35</strain>
    </source>
</reference>
<accession>A0AA38Y1V3</accession>
<comment type="similarity">
    <text evidence="1">Belongs to the ATP-dependent AMP-binding enzyme family.</text>
</comment>
<evidence type="ECO:0000256" key="4">
    <source>
        <dbReference type="ARBA" id="ARBA00022840"/>
    </source>
</evidence>
<dbReference type="InterPro" id="IPR045851">
    <property type="entry name" value="AMP-bd_C_sf"/>
</dbReference>
<dbReference type="AlphaFoldDB" id="A0AA38Y1V3"/>
<evidence type="ECO:0000256" key="1">
    <source>
        <dbReference type="ARBA" id="ARBA00006432"/>
    </source>
</evidence>
<dbReference type="EC" id="6.2.1.2" evidence="5"/>
<dbReference type="GO" id="GO:0006637">
    <property type="term" value="P:acyl-CoA metabolic process"/>
    <property type="evidence" value="ECO:0007669"/>
    <property type="project" value="TreeGrafter"/>
</dbReference>
<comment type="caution">
    <text evidence="9">The sequence shown here is derived from an EMBL/GenBank/DDBJ whole genome shotgun (WGS) entry which is preliminary data.</text>
</comment>
<protein>
    <recommendedName>
        <fullName evidence="5">medium-chain acyl-CoA ligase</fullName>
        <ecNumber evidence="5">6.2.1.2</ecNumber>
    </recommendedName>
</protein>
<comment type="catalytic activity">
    <reaction evidence="6">
        <text>a medium-chain fatty acid + ATP + CoA = a medium-chain fatty acyl-CoA + AMP + diphosphate</text>
        <dbReference type="Rhea" id="RHEA:48340"/>
        <dbReference type="ChEBI" id="CHEBI:30616"/>
        <dbReference type="ChEBI" id="CHEBI:33019"/>
        <dbReference type="ChEBI" id="CHEBI:57287"/>
        <dbReference type="ChEBI" id="CHEBI:59558"/>
        <dbReference type="ChEBI" id="CHEBI:90546"/>
        <dbReference type="ChEBI" id="CHEBI:456215"/>
        <dbReference type="EC" id="6.2.1.2"/>
    </reaction>
    <physiologicalReaction direction="left-to-right" evidence="6">
        <dbReference type="Rhea" id="RHEA:48341"/>
    </physiologicalReaction>
</comment>
<dbReference type="PANTHER" id="PTHR43605">
    <property type="entry name" value="ACYL-COENZYME A SYNTHETASE"/>
    <property type="match status" value="1"/>
</dbReference>
<dbReference type="Gene3D" id="3.30.300.30">
    <property type="match status" value="1"/>
</dbReference>
<evidence type="ECO:0000256" key="6">
    <source>
        <dbReference type="ARBA" id="ARBA00048477"/>
    </source>
</evidence>
<evidence type="ECO:0000313" key="9">
    <source>
        <dbReference type="EMBL" id="KAJ9631387.1"/>
    </source>
</evidence>
<evidence type="ECO:0000259" key="7">
    <source>
        <dbReference type="Pfam" id="PF00501"/>
    </source>
</evidence>
<dbReference type="InterPro" id="IPR025110">
    <property type="entry name" value="AMP-bd_C"/>
</dbReference>
<gene>
    <name evidence="9" type="ORF">H2204_008114</name>
</gene>
<dbReference type="InterPro" id="IPR042099">
    <property type="entry name" value="ANL_N_sf"/>
</dbReference>
<dbReference type="Pfam" id="PF00501">
    <property type="entry name" value="AMP-binding"/>
    <property type="match status" value="1"/>
</dbReference>
<evidence type="ECO:0000256" key="2">
    <source>
        <dbReference type="ARBA" id="ARBA00022598"/>
    </source>
</evidence>
<organism evidence="9">
    <name type="scientific">Knufia peltigerae</name>
    <dbReference type="NCBI Taxonomy" id="1002370"/>
    <lineage>
        <taxon>Eukaryota</taxon>
        <taxon>Fungi</taxon>
        <taxon>Dikarya</taxon>
        <taxon>Ascomycota</taxon>
        <taxon>Pezizomycotina</taxon>
        <taxon>Eurotiomycetes</taxon>
        <taxon>Chaetothyriomycetidae</taxon>
        <taxon>Chaetothyriales</taxon>
        <taxon>Trichomeriaceae</taxon>
        <taxon>Knufia</taxon>
    </lineage>
</organism>
<dbReference type="PANTHER" id="PTHR43605:SF10">
    <property type="entry name" value="ACYL-COA SYNTHETASE MEDIUM CHAIN FAMILY MEMBER 3"/>
    <property type="match status" value="1"/>
</dbReference>
<dbReference type="GO" id="GO:0004321">
    <property type="term" value="F:fatty-acyl-CoA synthase activity"/>
    <property type="evidence" value="ECO:0007669"/>
    <property type="project" value="TreeGrafter"/>
</dbReference>
<feature type="domain" description="AMP-dependent synthetase/ligase" evidence="7">
    <location>
        <begin position="60"/>
        <end position="414"/>
    </location>
</feature>
<name>A0AA38Y1V3_9EURO</name>
<evidence type="ECO:0000256" key="5">
    <source>
        <dbReference type="ARBA" id="ARBA00039009"/>
    </source>
</evidence>
<keyword evidence="3" id="KW-0547">Nucleotide-binding</keyword>
<keyword evidence="2" id="KW-0436">Ligase</keyword>
<dbReference type="Pfam" id="PF13193">
    <property type="entry name" value="AMP-binding_C"/>
    <property type="match status" value="1"/>
</dbReference>
<dbReference type="GO" id="GO:0031956">
    <property type="term" value="F:medium-chain fatty acid-CoA ligase activity"/>
    <property type="evidence" value="ECO:0007669"/>
    <property type="project" value="UniProtKB-EC"/>
</dbReference>
<evidence type="ECO:0000256" key="3">
    <source>
        <dbReference type="ARBA" id="ARBA00022741"/>
    </source>
</evidence>
<dbReference type="FunFam" id="3.30.300.30:FF:000005">
    <property type="entry name" value="Acyl-coenzyme A synthetase ACSM5, mitochondrial"/>
    <property type="match status" value="1"/>
</dbReference>
<keyword evidence="4" id="KW-0067">ATP-binding</keyword>
<dbReference type="InterPro" id="IPR000873">
    <property type="entry name" value="AMP-dep_synth/lig_dom"/>
</dbReference>
<dbReference type="InterPro" id="IPR051087">
    <property type="entry name" value="Mitochondrial_ACSM"/>
</dbReference>
<dbReference type="SUPFAM" id="SSF56801">
    <property type="entry name" value="Acetyl-CoA synthetase-like"/>
    <property type="match status" value="1"/>
</dbReference>